<feature type="transmembrane region" description="Helical" evidence="6">
    <location>
        <begin position="391"/>
        <end position="413"/>
    </location>
</feature>
<evidence type="ECO:0000256" key="2">
    <source>
        <dbReference type="ARBA" id="ARBA00022475"/>
    </source>
</evidence>
<proteinExistence type="predicted"/>
<dbReference type="HOGENOM" id="CLU_040912_0_0_7"/>
<feature type="transmembrane region" description="Helical" evidence="6">
    <location>
        <begin position="301"/>
        <end position="325"/>
    </location>
</feature>
<feature type="transmembrane region" description="Helical" evidence="6">
    <location>
        <begin position="273"/>
        <end position="295"/>
    </location>
</feature>
<sequence length="473" mass="51820">MIARILGPIGIGQFAFLTCVCESLYVLTNFGLSNGMTRYVAELQGGGRTSEINGLMKWIYKRSVIACLFGCTLLMLFLWWYEKETHYLDMVLTSSIVLAFVSTFFASMKTAEYTGRLDFHSLALVNLVSAILLIIVQYFGVFFFGVTGAVVGYALGSLPLLLLILGVLKPNRVTRTPSPMLKQEFWTYTSNAWIGHIVSAVVWGRVEIFFIEKYWNSYEVGLFSAGLTLSSMAIYAPLLLRGAFLPHFANLLGAEDRSTIEHTYAAGTRIMTLLAFPLGLGGAAIVPVLLPFLYGEQFRPAVPMAVVLIGLSCLTFGGVGSALVYGIGYSRFVAFVEGLGGLIAIGACFFVIPSHGAWGAVWVRAGVQTGIIAFQTLYIAFGLKHKVPYMFIVKTLFAAAFCALSARAVLTLLPFPAAIPLAVGTGVGMYAICLRFLRVINREDAEWLGRKFAWAPWRIRAGLLTGLRWMTVK</sequence>
<keyword evidence="8" id="KW-1185">Reference proteome</keyword>
<feature type="transmembrane region" description="Helical" evidence="6">
    <location>
        <begin position="87"/>
        <end position="107"/>
    </location>
</feature>
<accession>I4CEB3</accession>
<feature type="transmembrane region" description="Helical" evidence="6">
    <location>
        <begin position="358"/>
        <end position="379"/>
    </location>
</feature>
<dbReference type="AlphaFoldDB" id="I4CEB3"/>
<evidence type="ECO:0000256" key="3">
    <source>
        <dbReference type="ARBA" id="ARBA00022692"/>
    </source>
</evidence>
<dbReference type="eggNOG" id="COG2244">
    <property type="taxonomic scope" value="Bacteria"/>
</dbReference>
<evidence type="ECO:0000256" key="1">
    <source>
        <dbReference type="ARBA" id="ARBA00004651"/>
    </source>
</evidence>
<evidence type="ECO:0000256" key="6">
    <source>
        <dbReference type="SAM" id="Phobius"/>
    </source>
</evidence>
<keyword evidence="5 6" id="KW-0472">Membrane</keyword>
<feature type="transmembrane region" description="Helical" evidence="6">
    <location>
        <begin position="332"/>
        <end position="352"/>
    </location>
</feature>
<evidence type="ECO:0000256" key="5">
    <source>
        <dbReference type="ARBA" id="ARBA00023136"/>
    </source>
</evidence>
<keyword evidence="2" id="KW-1003">Cell membrane</keyword>
<dbReference type="PANTHER" id="PTHR30250:SF26">
    <property type="entry name" value="PSMA PROTEIN"/>
    <property type="match status" value="1"/>
</dbReference>
<evidence type="ECO:0000313" key="8">
    <source>
        <dbReference type="Proteomes" id="UP000006055"/>
    </source>
</evidence>
<dbReference type="EMBL" id="CP003360">
    <property type="protein sequence ID" value="AFM27904.1"/>
    <property type="molecule type" value="Genomic_DNA"/>
</dbReference>
<dbReference type="InterPro" id="IPR050833">
    <property type="entry name" value="Poly_Biosynth_Transport"/>
</dbReference>
<evidence type="ECO:0000256" key="4">
    <source>
        <dbReference type="ARBA" id="ARBA00022989"/>
    </source>
</evidence>
<feature type="transmembrane region" description="Helical" evidence="6">
    <location>
        <begin position="63"/>
        <end position="81"/>
    </location>
</feature>
<feature type="transmembrane region" description="Helical" evidence="6">
    <location>
        <begin position="150"/>
        <end position="168"/>
    </location>
</feature>
<dbReference type="Proteomes" id="UP000006055">
    <property type="component" value="Chromosome"/>
</dbReference>
<gene>
    <name evidence="7" type="ordered locus">Desti_5315</name>
</gene>
<dbReference type="Pfam" id="PF13440">
    <property type="entry name" value="Polysacc_synt_3"/>
    <property type="match status" value="1"/>
</dbReference>
<dbReference type="PANTHER" id="PTHR30250">
    <property type="entry name" value="PST FAMILY PREDICTED COLANIC ACID TRANSPORTER"/>
    <property type="match status" value="1"/>
</dbReference>
<evidence type="ECO:0000313" key="7">
    <source>
        <dbReference type="EMBL" id="AFM27904.1"/>
    </source>
</evidence>
<dbReference type="STRING" id="706587.Desti_5315"/>
<feature type="transmembrane region" description="Helical" evidence="6">
    <location>
        <begin position="419"/>
        <end position="437"/>
    </location>
</feature>
<reference evidence="8" key="1">
    <citation type="submission" date="2012-06" db="EMBL/GenBank/DDBJ databases">
        <title>Complete sequence of chromosome of Desulfomonile tiedjei DSM 6799.</title>
        <authorList>
            <person name="Lucas S."/>
            <person name="Copeland A."/>
            <person name="Lapidus A."/>
            <person name="Glavina del Rio T."/>
            <person name="Dalin E."/>
            <person name="Tice H."/>
            <person name="Bruce D."/>
            <person name="Goodwin L."/>
            <person name="Pitluck S."/>
            <person name="Peters L."/>
            <person name="Ovchinnikova G."/>
            <person name="Zeytun A."/>
            <person name="Lu M."/>
            <person name="Kyrpides N."/>
            <person name="Mavromatis K."/>
            <person name="Ivanova N."/>
            <person name="Brettin T."/>
            <person name="Detter J.C."/>
            <person name="Han C."/>
            <person name="Larimer F."/>
            <person name="Land M."/>
            <person name="Hauser L."/>
            <person name="Markowitz V."/>
            <person name="Cheng J.-F."/>
            <person name="Hugenholtz P."/>
            <person name="Woyke T."/>
            <person name="Wu D."/>
            <person name="Spring S."/>
            <person name="Schroeder M."/>
            <person name="Brambilla E."/>
            <person name="Klenk H.-P."/>
            <person name="Eisen J.A."/>
        </authorList>
    </citation>
    <scope>NUCLEOTIDE SEQUENCE [LARGE SCALE GENOMIC DNA]</scope>
    <source>
        <strain evidence="8">ATCC 49306 / DSM 6799 / DCB-1</strain>
    </source>
</reference>
<dbReference type="GO" id="GO:0005886">
    <property type="term" value="C:plasma membrane"/>
    <property type="evidence" value="ECO:0007669"/>
    <property type="project" value="UniProtKB-SubCell"/>
</dbReference>
<protein>
    <submittedName>
        <fullName evidence="7">Membrane protein involved in the export of O-antigen and teichoic acid</fullName>
    </submittedName>
</protein>
<feature type="transmembrane region" description="Helical" evidence="6">
    <location>
        <begin position="188"/>
        <end position="206"/>
    </location>
</feature>
<keyword evidence="3 6" id="KW-0812">Transmembrane</keyword>
<keyword evidence="4 6" id="KW-1133">Transmembrane helix</keyword>
<organism evidence="7 8">
    <name type="scientific">Desulfomonile tiedjei (strain ATCC 49306 / DSM 6799 / DCB-1)</name>
    <dbReference type="NCBI Taxonomy" id="706587"/>
    <lineage>
        <taxon>Bacteria</taxon>
        <taxon>Pseudomonadati</taxon>
        <taxon>Thermodesulfobacteriota</taxon>
        <taxon>Desulfomonilia</taxon>
        <taxon>Desulfomonilales</taxon>
        <taxon>Desulfomonilaceae</taxon>
        <taxon>Desulfomonile</taxon>
    </lineage>
</organism>
<feature type="transmembrane region" description="Helical" evidence="6">
    <location>
        <begin position="119"/>
        <end position="144"/>
    </location>
</feature>
<name>I4CEB3_DESTA</name>
<dbReference type="KEGG" id="dti:Desti_5315"/>
<comment type="subcellular location">
    <subcellularLocation>
        <location evidence="1">Cell membrane</location>
        <topology evidence="1">Multi-pass membrane protein</topology>
    </subcellularLocation>
</comment>